<reference evidence="4" key="2">
    <citation type="submission" date="2023-08" db="EMBL/GenBank/DDBJ databases">
        <title>Increased levels of nutrients transform a symbiont into a lethal pathobiont.</title>
        <authorList>
            <person name="Lachnit T."/>
            <person name="Ulrich L."/>
            <person name="Willmer F.M."/>
            <person name="Hasenbein T."/>
            <person name="Steiner L.X."/>
            <person name="Wolters M."/>
            <person name="Herbst E.M."/>
            <person name="Deines P."/>
        </authorList>
    </citation>
    <scope>NUCLEOTIDE SEQUENCE</scope>
    <source>
        <strain evidence="4">T3</strain>
    </source>
</reference>
<sequence>MASHKLKGPRATGFKPGMGTHHPKKTRGARKERSGIQALVIAGGIVLLVIVLAVLAR</sequence>
<evidence type="ECO:0000256" key="2">
    <source>
        <dbReference type="SAM" id="Phobius"/>
    </source>
</evidence>
<proteinExistence type="predicted"/>
<dbReference type="RefSeq" id="WP_184489911.1">
    <property type="nucleotide sequence ID" value="NZ_AP023081.1"/>
</dbReference>
<dbReference type="EMBL" id="CP158373">
    <property type="protein sequence ID" value="XBY66937.1"/>
    <property type="molecule type" value="Genomic_DNA"/>
</dbReference>
<evidence type="ECO:0000256" key="1">
    <source>
        <dbReference type="SAM" id="MobiDB-lite"/>
    </source>
</evidence>
<name>A0AAU7Y989_9PSED</name>
<feature type="transmembrane region" description="Helical" evidence="2">
    <location>
        <begin position="34"/>
        <end position="56"/>
    </location>
</feature>
<evidence type="ECO:0000313" key="4">
    <source>
        <dbReference type="EMBL" id="XBY66937.1"/>
    </source>
</evidence>
<keyword evidence="5" id="KW-1185">Reference proteome</keyword>
<protein>
    <submittedName>
        <fullName evidence="4">Uncharacterized protein</fullName>
    </submittedName>
</protein>
<feature type="region of interest" description="Disordered" evidence="1">
    <location>
        <begin position="1"/>
        <end position="33"/>
    </location>
</feature>
<dbReference type="AlphaFoldDB" id="A0AAU7Y989"/>
<keyword evidence="2" id="KW-1133">Transmembrane helix</keyword>
<accession>A0AAU7Y989</accession>
<evidence type="ECO:0000313" key="5">
    <source>
        <dbReference type="Proteomes" id="UP001064896"/>
    </source>
</evidence>
<gene>
    <name evidence="4" type="ORF">ABS648_14560</name>
    <name evidence="3" type="ORF">PSm6_54280</name>
</gene>
<keyword evidence="2" id="KW-0812">Transmembrane</keyword>
<evidence type="ECO:0000313" key="3">
    <source>
        <dbReference type="EMBL" id="BCD89021.1"/>
    </source>
</evidence>
<dbReference type="EMBL" id="AP023081">
    <property type="protein sequence ID" value="BCD89021.1"/>
    <property type="molecule type" value="Genomic_DNA"/>
</dbReference>
<dbReference type="Proteomes" id="UP001064896">
    <property type="component" value="Chromosome"/>
</dbReference>
<keyword evidence="2" id="KW-0472">Membrane</keyword>
<reference evidence="3" key="1">
    <citation type="submission" date="2020-05" db="EMBL/GenBank/DDBJ databases">
        <title>Complete genome sequence of Pseudomonas sp. Sm006.</title>
        <authorList>
            <person name="Takeuchi K."/>
            <person name="Someya N."/>
        </authorList>
    </citation>
    <scope>NUCLEOTIDE SEQUENCE</scope>
    <source>
        <strain evidence="3">Sm006</strain>
    </source>
</reference>
<organism evidence="4">
    <name type="scientific">Pseudomonas solani</name>
    <dbReference type="NCBI Taxonomy" id="2731552"/>
    <lineage>
        <taxon>Bacteria</taxon>
        <taxon>Pseudomonadati</taxon>
        <taxon>Pseudomonadota</taxon>
        <taxon>Gammaproteobacteria</taxon>
        <taxon>Pseudomonadales</taxon>
        <taxon>Pseudomonadaceae</taxon>
        <taxon>Pseudomonas</taxon>
    </lineage>
</organism>